<evidence type="ECO:0000256" key="1">
    <source>
        <dbReference type="SAM" id="Phobius"/>
    </source>
</evidence>
<dbReference type="RefSeq" id="WP_089959603.1">
    <property type="nucleotide sequence ID" value="NZ_FNAV01000007.1"/>
</dbReference>
<protein>
    <submittedName>
        <fullName evidence="2">Uncharacterized protein</fullName>
    </submittedName>
</protein>
<dbReference type="STRING" id="282683.SAMN04488105_107234"/>
<organism evidence="2 3">
    <name type="scientific">Salipiger thiooxidans</name>
    <dbReference type="NCBI Taxonomy" id="282683"/>
    <lineage>
        <taxon>Bacteria</taxon>
        <taxon>Pseudomonadati</taxon>
        <taxon>Pseudomonadota</taxon>
        <taxon>Alphaproteobacteria</taxon>
        <taxon>Rhodobacterales</taxon>
        <taxon>Roseobacteraceae</taxon>
        <taxon>Salipiger</taxon>
    </lineage>
</organism>
<name>A0A1G7FQL0_9RHOB</name>
<reference evidence="3" key="1">
    <citation type="submission" date="2016-10" db="EMBL/GenBank/DDBJ databases">
        <authorList>
            <person name="Varghese N."/>
            <person name="Submissions S."/>
        </authorList>
    </citation>
    <scope>NUCLEOTIDE SEQUENCE [LARGE SCALE GENOMIC DNA]</scope>
    <source>
        <strain evidence="3">DSM 10146</strain>
    </source>
</reference>
<feature type="transmembrane region" description="Helical" evidence="1">
    <location>
        <begin position="27"/>
        <end position="48"/>
    </location>
</feature>
<keyword evidence="3" id="KW-1185">Reference proteome</keyword>
<accession>A0A1G7FQL0</accession>
<dbReference type="Proteomes" id="UP000198994">
    <property type="component" value="Unassembled WGS sequence"/>
</dbReference>
<keyword evidence="1" id="KW-1133">Transmembrane helix</keyword>
<keyword evidence="1" id="KW-0812">Transmembrane</keyword>
<evidence type="ECO:0000313" key="3">
    <source>
        <dbReference type="Proteomes" id="UP000198994"/>
    </source>
</evidence>
<gene>
    <name evidence="2" type="ORF">SAMN04488105_107234</name>
</gene>
<proteinExistence type="predicted"/>
<evidence type="ECO:0000313" key="2">
    <source>
        <dbReference type="EMBL" id="SDE78134.1"/>
    </source>
</evidence>
<dbReference type="EMBL" id="FNAV01000007">
    <property type="protein sequence ID" value="SDE78134.1"/>
    <property type="molecule type" value="Genomic_DNA"/>
</dbReference>
<keyword evidence="1" id="KW-0472">Membrane</keyword>
<sequence>MTPEELVSRLAPVRVPEAFARFGVQDALAVVALGLLAGVLLSLVLRALTRPRPRAIHRARARIAVLQELSPQDRMAGLALLLREFGEDVPPQARDALYDPAAPADPAPLEAAILVAARRRGG</sequence>
<dbReference type="AlphaFoldDB" id="A0A1G7FQL0"/>